<dbReference type="EMBL" id="MBFT01000442">
    <property type="protein sequence ID" value="PVU91087.1"/>
    <property type="molecule type" value="Genomic_DNA"/>
</dbReference>
<gene>
    <name evidence="5" type="ORF">BB559_003490</name>
    <name evidence="4" type="ORF">BB559_004313</name>
    <name evidence="3" type="ORF">BB559_005291</name>
</gene>
<dbReference type="InterPro" id="IPR039869">
    <property type="entry name" value="UBTD1/2"/>
</dbReference>
<evidence type="ECO:0000313" key="6">
    <source>
        <dbReference type="Proteomes" id="UP000245699"/>
    </source>
</evidence>
<dbReference type="Pfam" id="PF00240">
    <property type="entry name" value="ubiquitin"/>
    <property type="match status" value="1"/>
</dbReference>
<feature type="compositionally biased region" description="Low complexity" evidence="1">
    <location>
        <begin position="17"/>
        <end position="28"/>
    </location>
</feature>
<name>A0A2T9YFG1_9FUNG</name>
<evidence type="ECO:0000313" key="3">
    <source>
        <dbReference type="EMBL" id="PVU88932.1"/>
    </source>
</evidence>
<sequence length="311" mass="34346">MGCCSSKPEDFDNPSHTNQSQTNESTTTGKVDLGRSLVWSSELPITMPELLKKREIFWETAPAYGGRTEVWQALKQVIETDDDELAQAILQSASIIVPSKKLYKGCYDELGAKYSIPDYLFSLPTNLINENYGSQDNIPSQYQIPSTVQESGGLMDMTFDDTHDFFSDNQITPKVESNIPETSRSVKSDNNPLTNPSFKEEHSNVVLDQETHNVSISTPENPKTTSNKHLSTQSLSITVRLSTGSDIPLEIGSTENASATKLKILNTLNLDPEQTRVTLLYQGKVVGPDTLMNNELKLHSGSVVQAMISNL</sequence>
<evidence type="ECO:0000313" key="5">
    <source>
        <dbReference type="EMBL" id="PVU93002.1"/>
    </source>
</evidence>
<dbReference type="Proteomes" id="UP000245699">
    <property type="component" value="Unassembled WGS sequence"/>
</dbReference>
<evidence type="ECO:0000256" key="1">
    <source>
        <dbReference type="SAM" id="MobiDB-lite"/>
    </source>
</evidence>
<dbReference type="Gene3D" id="3.10.20.90">
    <property type="entry name" value="Phosphatidylinositol 3-kinase Catalytic Subunit, Chain A, domain 1"/>
    <property type="match status" value="1"/>
</dbReference>
<dbReference type="PROSITE" id="PS50053">
    <property type="entry name" value="UBIQUITIN_2"/>
    <property type="match status" value="1"/>
</dbReference>
<evidence type="ECO:0000313" key="4">
    <source>
        <dbReference type="EMBL" id="PVU91087.1"/>
    </source>
</evidence>
<evidence type="ECO:0000259" key="2">
    <source>
        <dbReference type="PROSITE" id="PS50053"/>
    </source>
</evidence>
<organism evidence="4 6">
    <name type="scientific">Furculomyces boomerangus</name>
    <dbReference type="NCBI Taxonomy" id="61424"/>
    <lineage>
        <taxon>Eukaryota</taxon>
        <taxon>Fungi</taxon>
        <taxon>Fungi incertae sedis</taxon>
        <taxon>Zoopagomycota</taxon>
        <taxon>Kickxellomycotina</taxon>
        <taxon>Harpellomycetes</taxon>
        <taxon>Harpellales</taxon>
        <taxon>Harpellaceae</taxon>
        <taxon>Furculomyces</taxon>
    </lineage>
</organism>
<dbReference type="InterPro" id="IPR032752">
    <property type="entry name" value="DC-UbP/UBTD2_N"/>
</dbReference>
<dbReference type="EMBL" id="MBFT01000338">
    <property type="protein sequence ID" value="PVU93002.1"/>
    <property type="molecule type" value="Genomic_DNA"/>
</dbReference>
<reference evidence="4 6" key="1">
    <citation type="journal article" date="2018" name="MBio">
        <title>Comparative Genomics Reveals the Core Gene Toolbox for the Fungus-Insect Symbiosis.</title>
        <authorList>
            <person name="Wang Y."/>
            <person name="Stata M."/>
            <person name="Wang W."/>
            <person name="Stajich J.E."/>
            <person name="White M.M."/>
            <person name="Moncalvo J.M."/>
        </authorList>
    </citation>
    <scope>NUCLEOTIDE SEQUENCE [LARGE SCALE GENOMIC DNA]</scope>
    <source>
        <strain evidence="4 6">AUS-77-4</strain>
    </source>
</reference>
<accession>A0A2T9YFG1</accession>
<dbReference type="InterPro" id="IPR000626">
    <property type="entry name" value="Ubiquitin-like_dom"/>
</dbReference>
<dbReference type="AlphaFoldDB" id="A0A2T9YFG1"/>
<dbReference type="SUPFAM" id="SSF54236">
    <property type="entry name" value="Ubiquitin-like"/>
    <property type="match status" value="1"/>
</dbReference>
<proteinExistence type="predicted"/>
<keyword evidence="6" id="KW-1185">Reference proteome</keyword>
<dbReference type="Pfam" id="PF16455">
    <property type="entry name" value="UBD"/>
    <property type="match status" value="1"/>
</dbReference>
<dbReference type="OrthoDB" id="1640476at2759"/>
<dbReference type="EMBL" id="MBFT01000589">
    <property type="protein sequence ID" value="PVU88932.1"/>
    <property type="molecule type" value="Genomic_DNA"/>
</dbReference>
<dbReference type="PANTHER" id="PTHR13609">
    <property type="entry name" value="UBIQUITIN DOMAIN CONTAINING 1 PROTEIN-RELATED"/>
    <property type="match status" value="1"/>
</dbReference>
<feature type="region of interest" description="Disordered" evidence="1">
    <location>
        <begin position="1"/>
        <end position="28"/>
    </location>
</feature>
<protein>
    <recommendedName>
        <fullName evidence="2">Ubiquitin-like domain-containing protein</fullName>
    </recommendedName>
</protein>
<dbReference type="InterPro" id="IPR029071">
    <property type="entry name" value="Ubiquitin-like_domsf"/>
</dbReference>
<feature type="domain" description="Ubiquitin-like" evidence="2">
    <location>
        <begin position="235"/>
        <end position="311"/>
    </location>
</feature>
<comment type="caution">
    <text evidence="4">The sequence shown here is derived from an EMBL/GenBank/DDBJ whole genome shotgun (WGS) entry which is preliminary data.</text>
</comment>
<feature type="region of interest" description="Disordered" evidence="1">
    <location>
        <begin position="176"/>
        <end position="198"/>
    </location>
</feature>
<dbReference type="InterPro" id="IPR038169">
    <property type="entry name" value="DC-UbP/UBTD2_N_sf"/>
</dbReference>
<dbReference type="Gene3D" id="1.20.225.20">
    <property type="entry name" value="Ub domain-containing protein, DC-UbP/UBTD2, N-terminal domain"/>
    <property type="match status" value="1"/>
</dbReference>
<feature type="compositionally biased region" description="Polar residues" evidence="1">
    <location>
        <begin position="179"/>
        <end position="197"/>
    </location>
</feature>